<dbReference type="GeneID" id="28849934"/>
<evidence type="ECO:0000313" key="3">
    <source>
        <dbReference type="Proteomes" id="UP000078397"/>
    </source>
</evidence>
<dbReference type="AlphaFoldDB" id="A0A179FBB0"/>
<accession>A0A179FBB0</accession>
<dbReference type="STRING" id="1380566.A0A179FBB0"/>
<organism evidence="2 3">
    <name type="scientific">Pochonia chlamydosporia 170</name>
    <dbReference type="NCBI Taxonomy" id="1380566"/>
    <lineage>
        <taxon>Eukaryota</taxon>
        <taxon>Fungi</taxon>
        <taxon>Dikarya</taxon>
        <taxon>Ascomycota</taxon>
        <taxon>Pezizomycotina</taxon>
        <taxon>Sordariomycetes</taxon>
        <taxon>Hypocreomycetidae</taxon>
        <taxon>Hypocreales</taxon>
        <taxon>Clavicipitaceae</taxon>
        <taxon>Pochonia</taxon>
    </lineage>
</organism>
<dbReference type="OrthoDB" id="2283785at2759"/>
<dbReference type="Proteomes" id="UP000078397">
    <property type="component" value="Unassembled WGS sequence"/>
</dbReference>
<dbReference type="RefSeq" id="XP_018140067.1">
    <property type="nucleotide sequence ID" value="XM_018285940.1"/>
</dbReference>
<comment type="caution">
    <text evidence="2">The sequence shown here is derived from an EMBL/GenBank/DDBJ whole genome shotgun (WGS) entry which is preliminary data.</text>
</comment>
<dbReference type="PANTHER" id="PTHR31904">
    <property type="entry name" value="BYPASS OF STOP CODON PROTEIN 5-RELATED"/>
    <property type="match status" value="1"/>
</dbReference>
<dbReference type="PANTHER" id="PTHR31904:SF1">
    <property type="entry name" value="BYPASS OF STOP CODON PROTEIN 5-RELATED"/>
    <property type="match status" value="1"/>
</dbReference>
<dbReference type="InterPro" id="IPR014752">
    <property type="entry name" value="Arrestin-like_C"/>
</dbReference>
<protein>
    <submittedName>
        <fullName evidence="2">Arrestin (Or S-antigen)</fullName>
    </submittedName>
</protein>
<reference evidence="2 3" key="1">
    <citation type="journal article" date="2016" name="PLoS Pathog.">
        <title>Biosynthesis of antibiotic leucinostatins in bio-control fungus Purpureocillium lilacinum and their inhibition on phytophthora revealed by genome mining.</title>
        <authorList>
            <person name="Wang G."/>
            <person name="Liu Z."/>
            <person name="Lin R."/>
            <person name="Li E."/>
            <person name="Mao Z."/>
            <person name="Ling J."/>
            <person name="Yang Y."/>
            <person name="Yin W.B."/>
            <person name="Xie B."/>
        </authorList>
    </citation>
    <scope>NUCLEOTIDE SEQUENCE [LARGE SCALE GENOMIC DNA]</scope>
    <source>
        <strain evidence="2">170</strain>
    </source>
</reference>
<evidence type="ECO:0000313" key="2">
    <source>
        <dbReference type="EMBL" id="OAQ62363.1"/>
    </source>
</evidence>
<dbReference type="Gene3D" id="2.60.40.640">
    <property type="match status" value="1"/>
</dbReference>
<keyword evidence="3" id="KW-1185">Reference proteome</keyword>
<sequence>MASFIEEYSCPDPHGLNDIRTNIEIKQHHTYKIYTPGDLISGHFTIETPFDVEVNSIDISFLGSTATRNYVQPDPIYATKPFMKLCMPINDSSFPDRHVFKTGTVYSIPFHFVVPSQLLMGSCRHGCKNSVVQERHLRLPPSMGFCPGNDQSPDEARVVYSIVVVGSKKFWEASVPIRLFQAYKTIRILPTCPEDAPLDISPANSQYVLCKTQSLWKTFFAKREGELTAVASQPNAVMLSTDGSTASTSYIRLHLTFRPVSLISPPPSIKSVSGKLISTTFFHILPLTRLPSLDTWKKNEDPPFKHTATHKLFDRQVEKLQWTTDGDGAEMEERRSSYPLDNSQTLKRPESLIHYHTSERPSQTPEPILLRTEMSIQFTIPHGNTNFFLPSFDSCLVSRAYSLRLAISLGATHTNLILKLPLQIGVEDATPRTFRVGEGVTDAELSAENQLERERDRARSLAAAGYNVLPGYSSTF</sequence>
<feature type="region of interest" description="Disordered" evidence="1">
    <location>
        <begin position="324"/>
        <end position="343"/>
    </location>
</feature>
<gene>
    <name evidence="2" type="ORF">VFPPC_07005</name>
</gene>
<dbReference type="InterPro" id="IPR039634">
    <property type="entry name" value="Bul1-like"/>
</dbReference>
<evidence type="ECO:0000256" key="1">
    <source>
        <dbReference type="SAM" id="MobiDB-lite"/>
    </source>
</evidence>
<dbReference type="EMBL" id="LSBJ02000007">
    <property type="protein sequence ID" value="OAQ62363.1"/>
    <property type="molecule type" value="Genomic_DNA"/>
</dbReference>
<name>A0A179FBB0_METCM</name>
<dbReference type="KEGG" id="pchm:VFPPC_07005"/>
<proteinExistence type="predicted"/>